<keyword evidence="4 12" id="KW-0732">Signal</keyword>
<evidence type="ECO:0000313" key="17">
    <source>
        <dbReference type="Proteomes" id="UP000256561"/>
    </source>
</evidence>
<dbReference type="Proteomes" id="UP000256561">
    <property type="component" value="Unassembled WGS sequence"/>
</dbReference>
<organism evidence="16 17">
    <name type="scientific">Alteromonas aestuariivivens</name>
    <dbReference type="NCBI Taxonomy" id="1938339"/>
    <lineage>
        <taxon>Bacteria</taxon>
        <taxon>Pseudomonadati</taxon>
        <taxon>Pseudomonadota</taxon>
        <taxon>Gammaproteobacteria</taxon>
        <taxon>Alteromonadales</taxon>
        <taxon>Alteromonadaceae</taxon>
        <taxon>Alteromonas/Salinimonas group</taxon>
        <taxon>Alteromonas</taxon>
    </lineage>
</organism>
<keyword evidence="7" id="KW-0325">Glycoprotein</keyword>
<dbReference type="Pfam" id="PF05922">
    <property type="entry name" value="Inhibitor_I9"/>
    <property type="match status" value="1"/>
</dbReference>
<dbReference type="InterPro" id="IPR036852">
    <property type="entry name" value="Peptidase_S8/S53_dom_sf"/>
</dbReference>
<dbReference type="PANTHER" id="PTHR10795">
    <property type="entry name" value="PROPROTEIN CONVERTASE SUBTILISIN/KEXIN"/>
    <property type="match status" value="1"/>
</dbReference>
<reference evidence="17" key="1">
    <citation type="submission" date="2018-08" db="EMBL/GenBank/DDBJ databases">
        <authorList>
            <person name="Zhang J."/>
            <person name="Du Z.-J."/>
        </authorList>
    </citation>
    <scope>NUCLEOTIDE SEQUENCE [LARGE SCALE GENOMIC DNA]</scope>
    <source>
        <strain evidence="17">KCTC 52655</strain>
    </source>
</reference>
<dbReference type="InterPro" id="IPR015500">
    <property type="entry name" value="Peptidase_S8_subtilisin-rel"/>
</dbReference>
<evidence type="ECO:0000256" key="6">
    <source>
        <dbReference type="ARBA" id="ARBA00022825"/>
    </source>
</evidence>
<dbReference type="Gene3D" id="3.40.50.200">
    <property type="entry name" value="Peptidase S8/S53 domain"/>
    <property type="match status" value="1"/>
</dbReference>
<dbReference type="RefSeq" id="WP_115593968.1">
    <property type="nucleotide sequence ID" value="NZ_QRHA01000010.1"/>
</dbReference>
<feature type="active site" description="Charge relay system" evidence="8 9">
    <location>
        <position position="609"/>
    </location>
</feature>
<feature type="active site" description="Charge relay system" evidence="8 9">
    <location>
        <position position="189"/>
    </location>
</feature>
<evidence type="ECO:0000256" key="12">
    <source>
        <dbReference type="SAM" id="SignalP"/>
    </source>
</evidence>
<evidence type="ECO:0000256" key="2">
    <source>
        <dbReference type="ARBA" id="ARBA00022525"/>
    </source>
</evidence>
<evidence type="ECO:0000259" key="15">
    <source>
        <dbReference type="Pfam" id="PF05922"/>
    </source>
</evidence>
<evidence type="ECO:0000256" key="9">
    <source>
        <dbReference type="PROSITE-ProRule" id="PRU01240"/>
    </source>
</evidence>
<evidence type="ECO:0000313" key="16">
    <source>
        <dbReference type="EMBL" id="RDV24446.1"/>
    </source>
</evidence>
<evidence type="ECO:0000259" key="14">
    <source>
        <dbReference type="Pfam" id="PF02225"/>
    </source>
</evidence>
<dbReference type="AlphaFoldDB" id="A0A3D8M469"/>
<evidence type="ECO:0000256" key="7">
    <source>
        <dbReference type="ARBA" id="ARBA00023180"/>
    </source>
</evidence>
<evidence type="ECO:0000259" key="13">
    <source>
        <dbReference type="Pfam" id="PF00082"/>
    </source>
</evidence>
<evidence type="ECO:0000256" key="1">
    <source>
        <dbReference type="ARBA" id="ARBA00011073"/>
    </source>
</evidence>
<dbReference type="PRINTS" id="PR00723">
    <property type="entry name" value="SUBTILISIN"/>
</dbReference>
<dbReference type="InterPro" id="IPR003137">
    <property type="entry name" value="PA_domain"/>
</dbReference>
<keyword evidence="5 9" id="KW-0378">Hydrolase</keyword>
<dbReference type="InterPro" id="IPR023828">
    <property type="entry name" value="Peptidase_S8_Ser-AS"/>
</dbReference>
<feature type="domain" description="Inhibitor I9" evidence="15">
    <location>
        <begin position="52"/>
        <end position="152"/>
    </location>
</feature>
<sequence>MTFKKSLLGSVIAMAISSQMGPAAFAQQVVSTETTKLKPAKAPASVKKSSAVYIVQLREEPGVTFAEKNGELIPSNQFVANRGNLYNSASSRIKSYTSSLRQKHQSLASTVGQNHLLHHYVHTFNGFSARLTPKQLEALRANPDVVQVWEDQLQTPDTTNTPEFLGLTGSDGQHTLGIKGEDVIVGILDTGITPENPSFADDGSYSDPATLGWSGICDAGEETEAGTFNCNNKLIGARYFKETFEQYYELQTGLGEIISPRDSDGHGSHTASTAAGNEGVNAEVAGTSLGVMSGIAPRARVAMYKVCWNSDYVSPEGAPERGCFASDSMAAIDQAIADGVDVLNFSIGGSRTDLTYPSTAAMLRAAQAGVFVAVSAGNDGPTPETIGTPAPWVTTVGASTYDGTSYTNALDVISSDPVEQLTFIEGAITAPLLETGDVEGTLVVAEPLEACYEDGEPSPLENAGEISGNIALIARGTCAFIEKVERAQLAGASAVVVYSDDRPPTAMGGDGYQADIPGGMVTNTDGLELAAAVNSGEMTTVRMSAGSFLAQQEVGNVMADFSSRGPNAATTDVIKPDITAPGVRILAATSSTPMFSAQGQQVAYLSGTSMSSPHIAGMAALLIDQHPDWTPAQVKSALMTSARQDVTKEDGTTPADPFDFGAGHAAPVPAMAPGLTYNAGFFDYMAFMCGLGEEQFVIQQSGYPCSAYSAANYSLDPSQLNLASIAIGALSDTETIYRTLNDVSGVGGSYSVSFEGLESIDVSTMMYDNSGTPTGSDTLVVDAGSYAFMGITFAKTDATVIGEWLYGAVVLTAADGTRVRSPIAILPAPDDKIDVPEVVPIKLVDGKGSFPVRMKYSGRVSFDYTGLIAPEYVNSLVYQDPDSSFSFNEPGLSTSLFHIPEGTKVARFILTNALVDQPGADLDMYVYRCDQWLCTQVGFSYNAASNEEVVLLDPEPRFDVGVGDVYLVWVHGWNLTGADSTNFTMPAWISYDKARGTKMWSSRRAVEGQNNDVKLRTWGLDPAQFYMGTVTFFNDEGQDEGTAILKVKP</sequence>
<evidence type="ECO:0000256" key="8">
    <source>
        <dbReference type="PIRSR" id="PIRSR615500-1"/>
    </source>
</evidence>
<feature type="active site" description="Charge relay system" evidence="8 9">
    <location>
        <position position="266"/>
    </location>
</feature>
<dbReference type="Pfam" id="PF02225">
    <property type="entry name" value="PA"/>
    <property type="match status" value="1"/>
</dbReference>
<evidence type="ECO:0000256" key="10">
    <source>
        <dbReference type="RuleBase" id="RU003355"/>
    </source>
</evidence>
<keyword evidence="2" id="KW-0964">Secreted</keyword>
<feature type="signal peptide" evidence="12">
    <location>
        <begin position="1"/>
        <end position="26"/>
    </location>
</feature>
<dbReference type="CDD" id="cd04818">
    <property type="entry name" value="PA_subtilisin_1"/>
    <property type="match status" value="1"/>
</dbReference>
<gene>
    <name evidence="16" type="ORF">DXV75_13550</name>
</gene>
<dbReference type="CDD" id="cd04852">
    <property type="entry name" value="Peptidases_S8_3"/>
    <property type="match status" value="1"/>
</dbReference>
<dbReference type="GO" id="GO:0006508">
    <property type="term" value="P:proteolysis"/>
    <property type="evidence" value="ECO:0007669"/>
    <property type="project" value="UniProtKB-KW"/>
</dbReference>
<dbReference type="InterPro" id="IPR000209">
    <property type="entry name" value="Peptidase_S8/S53_dom"/>
</dbReference>
<name>A0A3D8M469_9ALTE</name>
<dbReference type="PROSITE" id="PS51892">
    <property type="entry name" value="SUBTILASE"/>
    <property type="match status" value="1"/>
</dbReference>
<dbReference type="SUPFAM" id="SSF52743">
    <property type="entry name" value="Subtilisin-like"/>
    <property type="match status" value="1"/>
</dbReference>
<dbReference type="EMBL" id="QRHA01000010">
    <property type="protein sequence ID" value="RDV24446.1"/>
    <property type="molecule type" value="Genomic_DNA"/>
</dbReference>
<dbReference type="InterPro" id="IPR037045">
    <property type="entry name" value="S8pro/Inhibitor_I9_sf"/>
</dbReference>
<dbReference type="Gene3D" id="2.60.40.2310">
    <property type="match status" value="1"/>
</dbReference>
<evidence type="ECO:0000256" key="4">
    <source>
        <dbReference type="ARBA" id="ARBA00022729"/>
    </source>
</evidence>
<accession>A0A3D8M469</accession>
<comment type="caution">
    <text evidence="16">The sequence shown here is derived from an EMBL/GenBank/DDBJ whole genome shotgun (WGS) entry which is preliminary data.</text>
</comment>
<feature type="chain" id="PRO_5017635075" evidence="12">
    <location>
        <begin position="27"/>
        <end position="1049"/>
    </location>
</feature>
<dbReference type="Gene3D" id="3.50.30.30">
    <property type="match status" value="1"/>
</dbReference>
<protein>
    <submittedName>
        <fullName evidence="16">Serine protease</fullName>
    </submittedName>
</protein>
<dbReference type="Pfam" id="PF00082">
    <property type="entry name" value="Peptidase_S8"/>
    <property type="match status" value="1"/>
</dbReference>
<dbReference type="InterPro" id="IPR010259">
    <property type="entry name" value="S8pro/Inhibitor_I9"/>
</dbReference>
<dbReference type="InterPro" id="IPR046450">
    <property type="entry name" value="PA_dom_sf"/>
</dbReference>
<evidence type="ECO:0000256" key="3">
    <source>
        <dbReference type="ARBA" id="ARBA00022670"/>
    </source>
</evidence>
<dbReference type="SUPFAM" id="SSF52025">
    <property type="entry name" value="PA domain"/>
    <property type="match status" value="1"/>
</dbReference>
<dbReference type="PROSITE" id="PS00138">
    <property type="entry name" value="SUBTILASE_SER"/>
    <property type="match status" value="1"/>
</dbReference>
<dbReference type="SUPFAM" id="SSF54897">
    <property type="entry name" value="Protease propeptides/inhibitors"/>
    <property type="match status" value="1"/>
</dbReference>
<dbReference type="OrthoDB" id="614750at2"/>
<dbReference type="InterPro" id="IPR034197">
    <property type="entry name" value="Peptidases_S8_3"/>
</dbReference>
<feature type="domain" description="Peptidase S8/S53" evidence="13">
    <location>
        <begin position="180"/>
        <end position="663"/>
    </location>
</feature>
<dbReference type="Gene3D" id="3.30.70.80">
    <property type="entry name" value="Peptidase S8 propeptide/proteinase inhibitor I9"/>
    <property type="match status" value="1"/>
</dbReference>
<dbReference type="InterPro" id="IPR045051">
    <property type="entry name" value="SBT"/>
</dbReference>
<feature type="domain" description="PA" evidence="14">
    <location>
        <begin position="438"/>
        <end position="529"/>
    </location>
</feature>
<comment type="similarity">
    <text evidence="1 9 10">Belongs to the peptidase S8 family.</text>
</comment>
<keyword evidence="6 9" id="KW-0720">Serine protease</keyword>
<keyword evidence="17" id="KW-1185">Reference proteome</keyword>
<dbReference type="GO" id="GO:0004252">
    <property type="term" value="F:serine-type endopeptidase activity"/>
    <property type="evidence" value="ECO:0007669"/>
    <property type="project" value="UniProtKB-UniRule"/>
</dbReference>
<dbReference type="InterPro" id="IPR023827">
    <property type="entry name" value="Peptidase_S8_Asp-AS"/>
</dbReference>
<keyword evidence="3 9" id="KW-0645">Protease</keyword>
<feature type="region of interest" description="Disordered" evidence="11">
    <location>
        <begin position="259"/>
        <end position="278"/>
    </location>
</feature>
<proteinExistence type="inferred from homology"/>
<evidence type="ECO:0000256" key="5">
    <source>
        <dbReference type="ARBA" id="ARBA00022801"/>
    </source>
</evidence>
<dbReference type="PROSITE" id="PS00136">
    <property type="entry name" value="SUBTILASE_ASP"/>
    <property type="match status" value="1"/>
</dbReference>
<evidence type="ECO:0000256" key="11">
    <source>
        <dbReference type="SAM" id="MobiDB-lite"/>
    </source>
</evidence>